<evidence type="ECO:0000313" key="11">
    <source>
        <dbReference type="EMBL" id="BEH00476.1"/>
    </source>
</evidence>
<dbReference type="PROSITE" id="PS52015">
    <property type="entry name" value="TONB_CTD"/>
    <property type="match status" value="1"/>
</dbReference>
<gene>
    <name evidence="11" type="ORF">BSYN_27400</name>
</gene>
<keyword evidence="8" id="KW-1133">Transmembrane helix</keyword>
<keyword evidence="3" id="KW-0813">Transport</keyword>
<evidence type="ECO:0000256" key="2">
    <source>
        <dbReference type="ARBA" id="ARBA00006555"/>
    </source>
</evidence>
<dbReference type="PRINTS" id="PR01374">
    <property type="entry name" value="TONBPROTEIN"/>
</dbReference>
<dbReference type="SUPFAM" id="SSF74653">
    <property type="entry name" value="TolA/TonB C-terminal domain"/>
    <property type="match status" value="1"/>
</dbReference>
<dbReference type="Pfam" id="PF03544">
    <property type="entry name" value="TonB_C"/>
    <property type="match status" value="1"/>
</dbReference>
<dbReference type="PANTHER" id="PTHR33446:SF2">
    <property type="entry name" value="PROTEIN TONB"/>
    <property type="match status" value="1"/>
</dbReference>
<evidence type="ECO:0000256" key="9">
    <source>
        <dbReference type="ARBA" id="ARBA00023136"/>
    </source>
</evidence>
<evidence type="ECO:0000256" key="3">
    <source>
        <dbReference type="ARBA" id="ARBA00022448"/>
    </source>
</evidence>
<proteinExistence type="inferred from homology"/>
<dbReference type="InterPro" id="IPR037682">
    <property type="entry name" value="TonB_C"/>
</dbReference>
<evidence type="ECO:0000256" key="7">
    <source>
        <dbReference type="ARBA" id="ARBA00022927"/>
    </source>
</evidence>
<keyword evidence="6" id="KW-0812">Transmembrane</keyword>
<dbReference type="Proteomes" id="UP001496674">
    <property type="component" value="Chromosome"/>
</dbReference>
<evidence type="ECO:0000259" key="10">
    <source>
        <dbReference type="PROSITE" id="PS52015"/>
    </source>
</evidence>
<dbReference type="PANTHER" id="PTHR33446">
    <property type="entry name" value="PROTEIN TONB-RELATED"/>
    <property type="match status" value="1"/>
</dbReference>
<comment type="similarity">
    <text evidence="2">Belongs to the TonB family.</text>
</comment>
<keyword evidence="5" id="KW-0997">Cell inner membrane</keyword>
<comment type="subcellular location">
    <subcellularLocation>
        <location evidence="1">Cell inner membrane</location>
        <topology evidence="1">Single-pass membrane protein</topology>
        <orientation evidence="1">Periplasmic side</orientation>
    </subcellularLocation>
</comment>
<keyword evidence="9" id="KW-0472">Membrane</keyword>
<dbReference type="InterPro" id="IPR006260">
    <property type="entry name" value="TonB/TolA_C"/>
</dbReference>
<evidence type="ECO:0000256" key="1">
    <source>
        <dbReference type="ARBA" id="ARBA00004383"/>
    </source>
</evidence>
<dbReference type="InterPro" id="IPR051045">
    <property type="entry name" value="TonB-dependent_transducer"/>
</dbReference>
<name>A0ABM8IK85_9BACE</name>
<dbReference type="NCBIfam" id="TIGR01352">
    <property type="entry name" value="tonB_Cterm"/>
    <property type="match status" value="1"/>
</dbReference>
<organism evidence="11 12">
    <name type="scientific">Bacteroides sedimenti</name>
    <dbReference type="NCBI Taxonomy" id="2136147"/>
    <lineage>
        <taxon>Bacteria</taxon>
        <taxon>Pseudomonadati</taxon>
        <taxon>Bacteroidota</taxon>
        <taxon>Bacteroidia</taxon>
        <taxon>Bacteroidales</taxon>
        <taxon>Bacteroidaceae</taxon>
        <taxon>Bacteroides</taxon>
    </lineage>
</organism>
<keyword evidence="7" id="KW-0653">Protein transport</keyword>
<feature type="domain" description="TonB C-terminal" evidence="10">
    <location>
        <begin position="141"/>
        <end position="231"/>
    </location>
</feature>
<dbReference type="Gene3D" id="3.30.1150.10">
    <property type="match status" value="1"/>
</dbReference>
<evidence type="ECO:0000256" key="4">
    <source>
        <dbReference type="ARBA" id="ARBA00022475"/>
    </source>
</evidence>
<keyword evidence="4" id="KW-1003">Cell membrane</keyword>
<accession>A0ABM8IK85</accession>
<protein>
    <submittedName>
        <fullName evidence="11">Protein TonB</fullName>
    </submittedName>
</protein>
<keyword evidence="12" id="KW-1185">Reference proteome</keyword>
<evidence type="ECO:0000256" key="8">
    <source>
        <dbReference type="ARBA" id="ARBA00022989"/>
    </source>
</evidence>
<evidence type="ECO:0000256" key="6">
    <source>
        <dbReference type="ARBA" id="ARBA00022692"/>
    </source>
</evidence>
<dbReference type="InterPro" id="IPR003538">
    <property type="entry name" value="TonB"/>
</dbReference>
<evidence type="ECO:0000256" key="5">
    <source>
        <dbReference type="ARBA" id="ARBA00022519"/>
    </source>
</evidence>
<reference evidence="11 12" key="1">
    <citation type="submission" date="2023-04" db="EMBL/GenBank/DDBJ databases">
        <title>Draft genome sequence of acteroides sedimenti strain YN3PY1.</title>
        <authorList>
            <person name="Yoshida N."/>
        </authorList>
    </citation>
    <scope>NUCLEOTIDE SEQUENCE [LARGE SCALE GENOMIC DNA]</scope>
    <source>
        <strain evidence="11 12">YN3PY1</strain>
    </source>
</reference>
<evidence type="ECO:0000313" key="12">
    <source>
        <dbReference type="Proteomes" id="UP001496674"/>
    </source>
</evidence>
<dbReference type="RefSeq" id="WP_353331851.1">
    <property type="nucleotide sequence ID" value="NZ_AP028055.1"/>
</dbReference>
<dbReference type="EMBL" id="AP028055">
    <property type="protein sequence ID" value="BEH00476.1"/>
    <property type="molecule type" value="Genomic_DNA"/>
</dbReference>
<sequence length="231" mass="26072">MEIRKMPKLDLERKRPLGFLIGFAIALLLLLAAFQLSVSQPAYTRMLASTAGKEEMVPITVQEVPRAPLKTKTVENELTIPSTENFAQQVEETENVSYYTEEPRMIIVTSHYSIKLSQPEEPKQQEEIPARVTEYQPEFPGGQAALLAYLRRNVNYPVLAQESGIQGRVIIQFVVNRDGTVTEPVVLRSVHPVLDREAVRVVSSMPRWRPGMQDGKPIRATYAIPVSFKLN</sequence>